<protein>
    <submittedName>
        <fullName evidence="1">Uncharacterized protein</fullName>
    </submittedName>
</protein>
<evidence type="ECO:0000313" key="2">
    <source>
        <dbReference type="Proteomes" id="UP001054252"/>
    </source>
</evidence>
<evidence type="ECO:0000313" key="1">
    <source>
        <dbReference type="EMBL" id="GKV18297.1"/>
    </source>
</evidence>
<comment type="caution">
    <text evidence="1">The sequence shown here is derived from an EMBL/GenBank/DDBJ whole genome shotgun (WGS) entry which is preliminary data.</text>
</comment>
<dbReference type="EMBL" id="BPVZ01000050">
    <property type="protein sequence ID" value="GKV18297.1"/>
    <property type="molecule type" value="Genomic_DNA"/>
</dbReference>
<dbReference type="Proteomes" id="UP001054252">
    <property type="component" value="Unassembled WGS sequence"/>
</dbReference>
<organism evidence="1 2">
    <name type="scientific">Rubroshorea leprosula</name>
    <dbReference type="NCBI Taxonomy" id="152421"/>
    <lineage>
        <taxon>Eukaryota</taxon>
        <taxon>Viridiplantae</taxon>
        <taxon>Streptophyta</taxon>
        <taxon>Embryophyta</taxon>
        <taxon>Tracheophyta</taxon>
        <taxon>Spermatophyta</taxon>
        <taxon>Magnoliopsida</taxon>
        <taxon>eudicotyledons</taxon>
        <taxon>Gunneridae</taxon>
        <taxon>Pentapetalae</taxon>
        <taxon>rosids</taxon>
        <taxon>malvids</taxon>
        <taxon>Malvales</taxon>
        <taxon>Dipterocarpaceae</taxon>
        <taxon>Rubroshorea</taxon>
    </lineage>
</organism>
<sequence length="37" mass="4284">MLAWCGFCWPEKKKGILVPDHSVSLALRSSFSFMRVR</sequence>
<keyword evidence="2" id="KW-1185">Reference proteome</keyword>
<gene>
    <name evidence="1" type="ORF">SLEP1_g28699</name>
</gene>
<name>A0AAV5JX44_9ROSI</name>
<accession>A0AAV5JX44</accession>
<proteinExistence type="predicted"/>
<reference evidence="1 2" key="1">
    <citation type="journal article" date="2021" name="Commun. Biol.">
        <title>The genome of Shorea leprosula (Dipterocarpaceae) highlights the ecological relevance of drought in aseasonal tropical rainforests.</title>
        <authorList>
            <person name="Ng K.K.S."/>
            <person name="Kobayashi M.J."/>
            <person name="Fawcett J.A."/>
            <person name="Hatakeyama M."/>
            <person name="Paape T."/>
            <person name="Ng C.H."/>
            <person name="Ang C.C."/>
            <person name="Tnah L.H."/>
            <person name="Lee C.T."/>
            <person name="Nishiyama T."/>
            <person name="Sese J."/>
            <person name="O'Brien M.J."/>
            <person name="Copetti D."/>
            <person name="Mohd Noor M.I."/>
            <person name="Ong R.C."/>
            <person name="Putra M."/>
            <person name="Sireger I.Z."/>
            <person name="Indrioko S."/>
            <person name="Kosugi Y."/>
            <person name="Izuno A."/>
            <person name="Isagi Y."/>
            <person name="Lee S.L."/>
            <person name="Shimizu K.K."/>
        </authorList>
    </citation>
    <scope>NUCLEOTIDE SEQUENCE [LARGE SCALE GENOMIC DNA]</scope>
    <source>
        <strain evidence="1">214</strain>
    </source>
</reference>
<dbReference type="AlphaFoldDB" id="A0AAV5JX44"/>